<organism evidence="1 2">
    <name type="scientific">Prymnesium parvum</name>
    <name type="common">Toxic golden alga</name>
    <dbReference type="NCBI Taxonomy" id="97485"/>
    <lineage>
        <taxon>Eukaryota</taxon>
        <taxon>Haptista</taxon>
        <taxon>Haptophyta</taxon>
        <taxon>Prymnesiophyceae</taxon>
        <taxon>Prymnesiales</taxon>
        <taxon>Prymnesiaceae</taxon>
        <taxon>Prymnesium</taxon>
    </lineage>
</organism>
<dbReference type="EMBL" id="JBGBPQ010000020">
    <property type="protein sequence ID" value="KAL1504462.1"/>
    <property type="molecule type" value="Genomic_DNA"/>
</dbReference>
<evidence type="ECO:0000313" key="1">
    <source>
        <dbReference type="EMBL" id="KAL1504462.1"/>
    </source>
</evidence>
<dbReference type="Proteomes" id="UP001515480">
    <property type="component" value="Unassembled WGS sequence"/>
</dbReference>
<comment type="caution">
    <text evidence="1">The sequence shown here is derived from an EMBL/GenBank/DDBJ whole genome shotgun (WGS) entry which is preliminary data.</text>
</comment>
<evidence type="ECO:0000313" key="2">
    <source>
        <dbReference type="Proteomes" id="UP001515480"/>
    </source>
</evidence>
<dbReference type="AlphaFoldDB" id="A0AB34IQH8"/>
<protein>
    <submittedName>
        <fullName evidence="1">Uncharacterized protein</fullName>
    </submittedName>
</protein>
<gene>
    <name evidence="1" type="ORF">AB1Y20_010867</name>
</gene>
<proteinExistence type="predicted"/>
<reference evidence="1 2" key="1">
    <citation type="journal article" date="2024" name="Science">
        <title>Giant polyketide synthase enzymes in the biosynthesis of giant marine polyether toxins.</title>
        <authorList>
            <person name="Fallon T.R."/>
            <person name="Shende V.V."/>
            <person name="Wierzbicki I.H."/>
            <person name="Pendleton A.L."/>
            <person name="Watervoot N.F."/>
            <person name="Auber R.P."/>
            <person name="Gonzalez D.J."/>
            <person name="Wisecaver J.H."/>
            <person name="Moore B.S."/>
        </authorList>
    </citation>
    <scope>NUCLEOTIDE SEQUENCE [LARGE SCALE GENOMIC DNA]</scope>
    <source>
        <strain evidence="1 2">12B1</strain>
    </source>
</reference>
<keyword evidence="2" id="KW-1185">Reference proteome</keyword>
<name>A0AB34IQH8_PRYPA</name>
<sequence length="264" mass="29261">MHHGAVPDDLGQLLESESDMAQHSSNVLDAEDDVVGPASPIALSEASQSVEDMLEELAQGMLHGAEEDVEVDDACVQQRLDAAMKEYAVSIATLKKAYPTANIFIKHLEGIGFATDGLILDTENGEIMSSEVVLSRLISEEDPAWMSMMPQQTKSAAKRLAQACVLEGGAELAEYATRQASTESQTQNTVREFFNLMEYRCHHVLEEEGITAADLMKLYLAVKAGDRTTRPDEWKRLRDIVRRFTPIDVCDYQQVITLTFLLHT</sequence>
<accession>A0AB34IQH8</accession>